<evidence type="ECO:0000256" key="1">
    <source>
        <dbReference type="ARBA" id="ARBA00003618"/>
    </source>
</evidence>
<dbReference type="EMBL" id="MLJW01000071">
    <property type="protein sequence ID" value="OIR02838.1"/>
    <property type="molecule type" value="Genomic_DNA"/>
</dbReference>
<comment type="caution">
    <text evidence="10">The sequence shown here is derived from an EMBL/GenBank/DDBJ whole genome shotgun (WGS) entry which is preliminary data.</text>
</comment>
<dbReference type="Gene3D" id="3.40.50.300">
    <property type="entry name" value="P-loop containing nucleotide triphosphate hydrolases"/>
    <property type="match status" value="2"/>
</dbReference>
<dbReference type="InterPro" id="IPR003395">
    <property type="entry name" value="RecF/RecN/SMC_N"/>
</dbReference>
<dbReference type="GO" id="GO:0009432">
    <property type="term" value="P:SOS response"/>
    <property type="evidence" value="ECO:0007669"/>
    <property type="project" value="TreeGrafter"/>
</dbReference>
<name>A0A1J5SRZ3_9ZZZZ</name>
<evidence type="ECO:0000256" key="3">
    <source>
        <dbReference type="ARBA" id="ARBA00021315"/>
    </source>
</evidence>
<dbReference type="InterPro" id="IPR004604">
    <property type="entry name" value="DNA_recomb/repair_RecN"/>
</dbReference>
<keyword evidence="6" id="KW-0067">ATP-binding</keyword>
<comment type="function">
    <text evidence="1">May be involved in recombinational repair of damaged DNA.</text>
</comment>
<dbReference type="PANTHER" id="PTHR11059">
    <property type="entry name" value="DNA REPAIR PROTEIN RECN"/>
    <property type="match status" value="1"/>
</dbReference>
<organism evidence="10">
    <name type="scientific">mine drainage metagenome</name>
    <dbReference type="NCBI Taxonomy" id="410659"/>
    <lineage>
        <taxon>unclassified sequences</taxon>
        <taxon>metagenomes</taxon>
        <taxon>ecological metagenomes</taxon>
    </lineage>
</organism>
<feature type="domain" description="RecF/RecN/SMC N-terminal" evidence="9">
    <location>
        <begin position="2"/>
        <end position="500"/>
    </location>
</feature>
<sequence length="558" mass="61278">MLQSLSIRDFVIVNQLDLEFESGFTVLTGETGAGKSILIDALSLALGARAEGGVTRVGCDKAEISAIFNVINNADAQQWLAEAEMESDAQELVLRRVMYQDGRSRAFINGIAVTVAQLKELGEMLVDIYSQNAHHSLLKAATQRAVLDNFGELSELAKQVAEHYKTWHQLHQQRVVAEKNADLYAQELAELHDSTRELSQLVLSSNEWEELQQEHLRLSHGASLITGSEECRELLSEGELSALRLLTQAQHKLQNLREYDESLKEAVDALDSAIIQLEEADRFLNRYCQRTELDPARFEAVESMIQGIHNASRKYRVKPEELAEFLVKSQVRMAELELFANDGELAKQESMALATYMQFAEQLSSGRISAASKLSTQISSEMQRLSLSGGKFEVALGAQAPSANGLEQIEFLVAGHAGVVARPLNKVASGGELSRISLAIRVVTAQKESIPTMIFDEVDVGIGGGVAEVVGQLLKRLGEQQVETISSQRQVLVITHLPQVAALGKYHLRVSKSLVNGQTLSAIEALGEGARVEEVARMLGGIEITETTRQHAQEMLTN</sequence>
<gene>
    <name evidence="10" type="primary">recN_5</name>
    <name evidence="10" type="ORF">GALL_150460</name>
</gene>
<dbReference type="InterPro" id="IPR027417">
    <property type="entry name" value="P-loop_NTPase"/>
</dbReference>
<evidence type="ECO:0000256" key="4">
    <source>
        <dbReference type="ARBA" id="ARBA00022741"/>
    </source>
</evidence>
<dbReference type="Pfam" id="PF02463">
    <property type="entry name" value="SMC_N"/>
    <property type="match status" value="1"/>
</dbReference>
<dbReference type="GO" id="GO:0005524">
    <property type="term" value="F:ATP binding"/>
    <property type="evidence" value="ECO:0007669"/>
    <property type="project" value="UniProtKB-KW"/>
</dbReference>
<dbReference type="NCBIfam" id="NF008121">
    <property type="entry name" value="PRK10869.1"/>
    <property type="match status" value="1"/>
</dbReference>
<dbReference type="SUPFAM" id="SSF52540">
    <property type="entry name" value="P-loop containing nucleoside triphosphate hydrolases"/>
    <property type="match status" value="2"/>
</dbReference>
<dbReference type="FunFam" id="3.40.50.300:FF:000319">
    <property type="entry name" value="DNA repair protein RecN"/>
    <property type="match status" value="1"/>
</dbReference>
<evidence type="ECO:0000256" key="6">
    <source>
        <dbReference type="ARBA" id="ARBA00022840"/>
    </source>
</evidence>
<reference evidence="10" key="1">
    <citation type="submission" date="2016-10" db="EMBL/GenBank/DDBJ databases">
        <title>Sequence of Gallionella enrichment culture.</title>
        <authorList>
            <person name="Poehlein A."/>
            <person name="Muehling M."/>
            <person name="Daniel R."/>
        </authorList>
    </citation>
    <scope>NUCLEOTIDE SEQUENCE</scope>
</reference>
<dbReference type="GO" id="GO:0006281">
    <property type="term" value="P:DNA repair"/>
    <property type="evidence" value="ECO:0007669"/>
    <property type="project" value="UniProtKB-KW"/>
</dbReference>
<dbReference type="NCBIfam" id="TIGR00634">
    <property type="entry name" value="recN"/>
    <property type="match status" value="1"/>
</dbReference>
<evidence type="ECO:0000256" key="7">
    <source>
        <dbReference type="ARBA" id="ARBA00023204"/>
    </source>
</evidence>
<protein>
    <recommendedName>
        <fullName evidence="3">DNA repair protein RecN</fullName>
    </recommendedName>
    <alternativeName>
        <fullName evidence="8">Recombination protein N</fullName>
    </alternativeName>
</protein>
<dbReference type="PANTHER" id="PTHR11059:SF0">
    <property type="entry name" value="DNA REPAIR PROTEIN RECN"/>
    <property type="match status" value="1"/>
</dbReference>
<dbReference type="GO" id="GO:0043590">
    <property type="term" value="C:bacterial nucleoid"/>
    <property type="evidence" value="ECO:0007669"/>
    <property type="project" value="TreeGrafter"/>
</dbReference>
<proteinExistence type="inferred from homology"/>
<dbReference type="PIRSF" id="PIRSF003128">
    <property type="entry name" value="RecN"/>
    <property type="match status" value="1"/>
</dbReference>
<keyword evidence="5" id="KW-0227">DNA damage</keyword>
<evidence type="ECO:0000256" key="2">
    <source>
        <dbReference type="ARBA" id="ARBA00009441"/>
    </source>
</evidence>
<evidence type="ECO:0000256" key="5">
    <source>
        <dbReference type="ARBA" id="ARBA00022763"/>
    </source>
</evidence>
<comment type="similarity">
    <text evidence="2">Belongs to the RecN family.</text>
</comment>
<dbReference type="AlphaFoldDB" id="A0A1J5SRZ3"/>
<accession>A0A1J5SRZ3</accession>
<dbReference type="CDD" id="cd03241">
    <property type="entry name" value="ABC_RecN"/>
    <property type="match status" value="2"/>
</dbReference>
<evidence type="ECO:0000256" key="8">
    <source>
        <dbReference type="ARBA" id="ARBA00033408"/>
    </source>
</evidence>
<evidence type="ECO:0000259" key="9">
    <source>
        <dbReference type="Pfam" id="PF02463"/>
    </source>
</evidence>
<keyword evidence="4" id="KW-0547">Nucleotide-binding</keyword>
<evidence type="ECO:0000313" key="10">
    <source>
        <dbReference type="EMBL" id="OIR02838.1"/>
    </source>
</evidence>
<dbReference type="GO" id="GO:0006310">
    <property type="term" value="P:DNA recombination"/>
    <property type="evidence" value="ECO:0007669"/>
    <property type="project" value="InterPro"/>
</dbReference>
<keyword evidence="7" id="KW-0234">DNA repair</keyword>